<dbReference type="AlphaFoldDB" id="A0AAV3XS53"/>
<dbReference type="EMBL" id="BLAY01000416">
    <property type="protein sequence ID" value="GET44566.1"/>
    <property type="molecule type" value="Genomic_DNA"/>
</dbReference>
<evidence type="ECO:0000313" key="2">
    <source>
        <dbReference type="Proteomes" id="UP001050975"/>
    </source>
</evidence>
<organism evidence="1 2">
    <name type="scientific">Microseira wollei NIES-4236</name>
    <dbReference type="NCBI Taxonomy" id="2530354"/>
    <lineage>
        <taxon>Bacteria</taxon>
        <taxon>Bacillati</taxon>
        <taxon>Cyanobacteriota</taxon>
        <taxon>Cyanophyceae</taxon>
        <taxon>Oscillatoriophycideae</taxon>
        <taxon>Aerosakkonematales</taxon>
        <taxon>Aerosakkonemataceae</taxon>
        <taxon>Microseira</taxon>
    </lineage>
</organism>
<accession>A0AAV3XS53</accession>
<reference evidence="1" key="1">
    <citation type="submission" date="2019-10" db="EMBL/GenBank/DDBJ databases">
        <title>Draft genome sequece of Microseira wollei NIES-4236.</title>
        <authorList>
            <person name="Yamaguchi H."/>
            <person name="Suzuki S."/>
            <person name="Kawachi M."/>
        </authorList>
    </citation>
    <scope>NUCLEOTIDE SEQUENCE</scope>
    <source>
        <strain evidence="1">NIES-4236</strain>
    </source>
</reference>
<dbReference type="Proteomes" id="UP001050975">
    <property type="component" value="Unassembled WGS sequence"/>
</dbReference>
<name>A0AAV3XS53_9CYAN</name>
<proteinExistence type="predicted"/>
<gene>
    <name evidence="1" type="ORF">MiSe_93960</name>
</gene>
<sequence length="74" mass="8971">MTELETKIYISLSTRSRRALKKTKSRFSKKPRNYWPRSDLIQRLTQQFFITEAEAYTAMLNIRQEVLREQNRGF</sequence>
<comment type="caution">
    <text evidence="1">The sequence shown here is derived from an EMBL/GenBank/DDBJ whole genome shotgun (WGS) entry which is preliminary data.</text>
</comment>
<evidence type="ECO:0000313" key="1">
    <source>
        <dbReference type="EMBL" id="GET44566.1"/>
    </source>
</evidence>
<protein>
    <submittedName>
        <fullName evidence="1">Uncharacterized protein</fullName>
    </submittedName>
</protein>
<keyword evidence="2" id="KW-1185">Reference proteome</keyword>